<dbReference type="Pfam" id="PF19850">
    <property type="entry name" value="DUF6325"/>
    <property type="match status" value="1"/>
</dbReference>
<evidence type="ECO:0000313" key="2">
    <source>
        <dbReference type="Proteomes" id="UP000324678"/>
    </source>
</evidence>
<protein>
    <submittedName>
        <fullName evidence="1">DUF1269 domain-containing protein</fullName>
    </submittedName>
</protein>
<dbReference type="KEGG" id="ail:FLP10_09670"/>
<dbReference type="OrthoDB" id="4464342at2"/>
<dbReference type="Proteomes" id="UP000324678">
    <property type="component" value="Chromosome"/>
</dbReference>
<organism evidence="1 2">
    <name type="scientific">Agromyces intestinalis</name>
    <dbReference type="NCBI Taxonomy" id="2592652"/>
    <lineage>
        <taxon>Bacteria</taxon>
        <taxon>Bacillati</taxon>
        <taxon>Actinomycetota</taxon>
        <taxon>Actinomycetes</taxon>
        <taxon>Micrococcales</taxon>
        <taxon>Microbacteriaceae</taxon>
        <taxon>Agromyces</taxon>
    </lineage>
</organism>
<sequence>MADFEYGPVDLYVIGFEGDRLDADTFAAIAELVDTGHIRVLDAIIVSRHEDGSIEVREFEDLGDEFDVSQVTFEAGGLVGDDDIDELAEVIPPGTSGAVLAIELVWAKQLASRFAAAGGVVLQTERIPAPVVNAVLSEAEGE</sequence>
<keyword evidence="2" id="KW-1185">Reference proteome</keyword>
<reference evidence="1 2" key="1">
    <citation type="submission" date="2019-09" db="EMBL/GenBank/DDBJ databases">
        <title>Genome sequencing of strain KACC 19306.</title>
        <authorList>
            <person name="Heo J."/>
            <person name="Kim S.-J."/>
            <person name="Kim J.-S."/>
            <person name="Hong S.-B."/>
            <person name="Kwon S.-W."/>
        </authorList>
    </citation>
    <scope>NUCLEOTIDE SEQUENCE [LARGE SCALE GENOMIC DNA]</scope>
    <source>
        <strain evidence="1 2">KACC 19306</strain>
    </source>
</reference>
<dbReference type="RefSeq" id="WP_149160671.1">
    <property type="nucleotide sequence ID" value="NZ_CP043505.1"/>
</dbReference>
<dbReference type="AlphaFoldDB" id="A0A5C1YIP8"/>
<gene>
    <name evidence="1" type="ORF">FLP10_09670</name>
</gene>
<proteinExistence type="predicted"/>
<evidence type="ECO:0000313" key="1">
    <source>
        <dbReference type="EMBL" id="QEO14652.1"/>
    </source>
</evidence>
<name>A0A5C1YIP8_9MICO</name>
<dbReference type="EMBL" id="CP043505">
    <property type="protein sequence ID" value="QEO14652.1"/>
    <property type="molecule type" value="Genomic_DNA"/>
</dbReference>
<dbReference type="InterPro" id="IPR046288">
    <property type="entry name" value="DUF6325"/>
</dbReference>
<accession>A0A5C1YIP8</accession>